<gene>
    <name evidence="1" type="ORF">CCE28_14480</name>
</gene>
<dbReference type="OrthoDB" id="5291956at2"/>
<dbReference type="AlphaFoldDB" id="A0A267MG06"/>
<sequence length="363" mass="41912">MYYLDKYNGVKNLFKKNIISIDIGKYTTKIVIGKGKNKEIIIDHVFMIDTPPESYEDGYIKNLEAFKTIIYNILSKNKIKEKEVICTVQSREAITRELVLPYVKSDELSSMIDLEIEQYLPIRLEEYVVEYKILEEFTENNMNNIRVLVAALPKDMVEIYLELIKSLKLKPLALDMNANAIAKVFEGELTINNENYSLDKTVTLIDLGYEYINITIIDKGVIRFNRLIHQGGKDVDINIANTYNLSLEDAQQRKIEYANLEELNGLSSTSMLNEIVQSSVDIWIEEIQKIFRYYNSRHRGNKIDEIYLYGGSSNIKNLSKYMTDNLNIPTFKINEIDNIKLGKNSGEINLEKCLNAIGALIRR</sequence>
<reference evidence="1 2" key="1">
    <citation type="submission" date="2017-06" db="EMBL/GenBank/DDBJ databases">
        <title>Draft genome sequence of anaerobic fermentative bacterium Anaeromicrobium sediminis DY2726D isolated from West Pacific Ocean sediments.</title>
        <authorList>
            <person name="Zeng X."/>
        </authorList>
    </citation>
    <scope>NUCLEOTIDE SEQUENCE [LARGE SCALE GENOMIC DNA]</scope>
    <source>
        <strain evidence="1 2">DY2726D</strain>
    </source>
</reference>
<dbReference type="NCBIfam" id="TIGR01175">
    <property type="entry name" value="pilM"/>
    <property type="match status" value="1"/>
</dbReference>
<name>A0A267MG06_9FIRM</name>
<dbReference type="PANTHER" id="PTHR32432">
    <property type="entry name" value="CELL DIVISION PROTEIN FTSA-RELATED"/>
    <property type="match status" value="1"/>
</dbReference>
<dbReference type="PANTHER" id="PTHR32432:SF3">
    <property type="entry name" value="ETHANOLAMINE UTILIZATION PROTEIN EUTJ"/>
    <property type="match status" value="1"/>
</dbReference>
<comment type="caution">
    <text evidence="1">The sequence shown here is derived from an EMBL/GenBank/DDBJ whole genome shotgun (WGS) entry which is preliminary data.</text>
</comment>
<dbReference type="Gene3D" id="3.30.1490.300">
    <property type="match status" value="1"/>
</dbReference>
<dbReference type="InterPro" id="IPR050696">
    <property type="entry name" value="FtsA/MreB"/>
</dbReference>
<dbReference type="CDD" id="cd24049">
    <property type="entry name" value="ASKHA_NBD_PilM"/>
    <property type="match status" value="1"/>
</dbReference>
<proteinExistence type="predicted"/>
<protein>
    <recommendedName>
        <fullName evidence="3">SHS2 domain-containing protein</fullName>
    </recommendedName>
</protein>
<evidence type="ECO:0008006" key="3">
    <source>
        <dbReference type="Google" id="ProtNLM"/>
    </source>
</evidence>
<keyword evidence="2" id="KW-1185">Reference proteome</keyword>
<dbReference type="PIRSF" id="PIRSF019169">
    <property type="entry name" value="PilM"/>
    <property type="match status" value="1"/>
</dbReference>
<accession>A0A267MG06</accession>
<dbReference type="InterPro" id="IPR043129">
    <property type="entry name" value="ATPase_NBD"/>
</dbReference>
<dbReference type="Pfam" id="PF11104">
    <property type="entry name" value="PilM_2"/>
    <property type="match status" value="1"/>
</dbReference>
<dbReference type="Gene3D" id="3.30.420.40">
    <property type="match status" value="2"/>
</dbReference>
<organism evidence="1 2">
    <name type="scientific">Anaeromicrobium sediminis</name>
    <dbReference type="NCBI Taxonomy" id="1478221"/>
    <lineage>
        <taxon>Bacteria</taxon>
        <taxon>Bacillati</taxon>
        <taxon>Bacillota</taxon>
        <taxon>Clostridia</taxon>
        <taxon>Peptostreptococcales</taxon>
        <taxon>Thermotaleaceae</taxon>
        <taxon>Anaeromicrobium</taxon>
    </lineage>
</organism>
<dbReference type="EMBL" id="NIBG01000014">
    <property type="protein sequence ID" value="PAB58509.1"/>
    <property type="molecule type" value="Genomic_DNA"/>
</dbReference>
<dbReference type="InterPro" id="IPR005883">
    <property type="entry name" value="PilM"/>
</dbReference>
<dbReference type="Proteomes" id="UP000216024">
    <property type="component" value="Unassembled WGS sequence"/>
</dbReference>
<dbReference type="SUPFAM" id="SSF53067">
    <property type="entry name" value="Actin-like ATPase domain"/>
    <property type="match status" value="2"/>
</dbReference>
<evidence type="ECO:0000313" key="1">
    <source>
        <dbReference type="EMBL" id="PAB58509.1"/>
    </source>
</evidence>
<evidence type="ECO:0000313" key="2">
    <source>
        <dbReference type="Proteomes" id="UP000216024"/>
    </source>
</evidence>